<dbReference type="GO" id="GO:0000701">
    <property type="term" value="F:purine-specific mismatch base pair DNA N-glycosylase activity"/>
    <property type="evidence" value="ECO:0007669"/>
    <property type="project" value="UniProtKB-EC"/>
</dbReference>
<dbReference type="GO" id="GO:0032357">
    <property type="term" value="F:oxidized purine DNA binding"/>
    <property type="evidence" value="ECO:0007669"/>
    <property type="project" value="TreeGrafter"/>
</dbReference>
<dbReference type="InterPro" id="IPR003265">
    <property type="entry name" value="HhH-GPD_domain"/>
</dbReference>
<dbReference type="GO" id="GO:0051536">
    <property type="term" value="F:iron-sulfur cluster binding"/>
    <property type="evidence" value="ECO:0007669"/>
    <property type="project" value="UniProtKB-KW"/>
</dbReference>
<comment type="caution">
    <text evidence="14">The sequence shown here is derived from an EMBL/GenBank/DDBJ whole genome shotgun (WGS) entry which is preliminary data.</text>
</comment>
<dbReference type="InterPro" id="IPR044298">
    <property type="entry name" value="MIG/MutY"/>
</dbReference>
<dbReference type="GO" id="GO:0035485">
    <property type="term" value="F:adenine/guanine mispair binding"/>
    <property type="evidence" value="ECO:0007669"/>
    <property type="project" value="TreeGrafter"/>
</dbReference>
<dbReference type="Gene3D" id="1.10.1670.10">
    <property type="entry name" value="Helix-hairpin-Helix base-excision DNA repair enzymes (C-terminal)"/>
    <property type="match status" value="1"/>
</dbReference>
<comment type="similarity">
    <text evidence="3">Belongs to the Nth/MutY family.</text>
</comment>
<keyword evidence="9" id="KW-0408">Iron</keyword>
<dbReference type="GO" id="GO:0046872">
    <property type="term" value="F:metal ion binding"/>
    <property type="evidence" value="ECO:0007669"/>
    <property type="project" value="UniProtKB-KW"/>
</dbReference>
<dbReference type="Pfam" id="PF00633">
    <property type="entry name" value="HHH"/>
    <property type="match status" value="1"/>
</dbReference>
<protein>
    <recommendedName>
        <fullName evidence="5">Adenine DNA glycosylase</fullName>
        <ecNumber evidence="4">3.2.2.31</ecNumber>
    </recommendedName>
</protein>
<keyword evidence="12 14" id="KW-0326">Glycosidase</keyword>
<evidence type="ECO:0000259" key="13">
    <source>
        <dbReference type="SMART" id="SM00478"/>
    </source>
</evidence>
<organism evidence="14 15">
    <name type="scientific">Corynebacterium matruchotii</name>
    <dbReference type="NCBI Taxonomy" id="43768"/>
    <lineage>
        <taxon>Bacteria</taxon>
        <taxon>Bacillati</taxon>
        <taxon>Actinomycetota</taxon>
        <taxon>Actinomycetes</taxon>
        <taxon>Mycobacteriales</taxon>
        <taxon>Corynebacteriaceae</taxon>
        <taxon>Corynebacterium</taxon>
    </lineage>
</organism>
<dbReference type="CDD" id="cd00056">
    <property type="entry name" value="ENDO3c"/>
    <property type="match status" value="1"/>
</dbReference>
<dbReference type="Gene3D" id="1.10.340.30">
    <property type="entry name" value="Hypothetical protein, domain 2"/>
    <property type="match status" value="1"/>
</dbReference>
<keyword evidence="10" id="KW-0411">Iron-sulfur</keyword>
<evidence type="ECO:0000256" key="5">
    <source>
        <dbReference type="ARBA" id="ARBA00022023"/>
    </source>
</evidence>
<name>A0A6H9XBF9_9CORY</name>
<feature type="domain" description="HhH-GPD" evidence="13">
    <location>
        <begin position="52"/>
        <end position="205"/>
    </location>
</feature>
<evidence type="ECO:0000256" key="8">
    <source>
        <dbReference type="ARBA" id="ARBA00022801"/>
    </source>
</evidence>
<dbReference type="AlphaFoldDB" id="A0A6H9XBF9"/>
<dbReference type="EMBL" id="UARK01000011">
    <property type="protein sequence ID" value="SPW28513.1"/>
    <property type="molecule type" value="Genomic_DNA"/>
</dbReference>
<dbReference type="PROSITE" id="PS01155">
    <property type="entry name" value="ENDONUCLEASE_III_2"/>
    <property type="match status" value="1"/>
</dbReference>
<dbReference type="Proteomes" id="UP000249886">
    <property type="component" value="Unassembled WGS sequence"/>
</dbReference>
<keyword evidence="6" id="KW-0479">Metal-binding</keyword>
<dbReference type="SMART" id="SM00478">
    <property type="entry name" value="ENDO3c"/>
    <property type="match status" value="1"/>
</dbReference>
<dbReference type="InterPro" id="IPR023170">
    <property type="entry name" value="HhH_base_excis_C"/>
</dbReference>
<evidence type="ECO:0000256" key="7">
    <source>
        <dbReference type="ARBA" id="ARBA00022763"/>
    </source>
</evidence>
<evidence type="ECO:0000256" key="9">
    <source>
        <dbReference type="ARBA" id="ARBA00023004"/>
    </source>
</evidence>
<dbReference type="RefSeq" id="WP_005525026.1">
    <property type="nucleotide sequence ID" value="NZ_CP050134.2"/>
</dbReference>
<evidence type="ECO:0000256" key="6">
    <source>
        <dbReference type="ARBA" id="ARBA00022723"/>
    </source>
</evidence>
<evidence type="ECO:0000313" key="14">
    <source>
        <dbReference type="EMBL" id="SPW28513.1"/>
    </source>
</evidence>
<dbReference type="SUPFAM" id="SSF48150">
    <property type="entry name" value="DNA-glycosylase"/>
    <property type="match status" value="1"/>
</dbReference>
<evidence type="ECO:0000256" key="3">
    <source>
        <dbReference type="ARBA" id="ARBA00008343"/>
    </source>
</evidence>
<dbReference type="PANTHER" id="PTHR42944:SF1">
    <property type="entry name" value="ADENINE DNA GLYCOSYLASE"/>
    <property type="match status" value="1"/>
</dbReference>
<keyword evidence="11" id="KW-0234">DNA repair</keyword>
<reference evidence="14 15" key="1">
    <citation type="submission" date="2018-06" db="EMBL/GenBank/DDBJ databases">
        <authorList>
            <consortium name="Pathogen Informatics"/>
            <person name="Doyle S."/>
        </authorList>
    </citation>
    <scope>NUCLEOTIDE SEQUENCE [LARGE SCALE GENOMIC DNA]</scope>
    <source>
        <strain evidence="14 15">NCTC10254</strain>
    </source>
</reference>
<keyword evidence="8 14" id="KW-0378">Hydrolase</keyword>
<evidence type="ECO:0000256" key="4">
    <source>
        <dbReference type="ARBA" id="ARBA00012045"/>
    </source>
</evidence>
<proteinExistence type="inferred from homology"/>
<evidence type="ECO:0000313" key="15">
    <source>
        <dbReference type="Proteomes" id="UP000249886"/>
    </source>
</evidence>
<dbReference type="EC" id="3.2.2.31" evidence="4"/>
<dbReference type="InterPro" id="IPR011257">
    <property type="entry name" value="DNA_glycosylase"/>
</dbReference>
<dbReference type="Pfam" id="PF00730">
    <property type="entry name" value="HhH-GPD"/>
    <property type="match status" value="1"/>
</dbReference>
<evidence type="ECO:0000256" key="2">
    <source>
        <dbReference type="ARBA" id="ARBA00001966"/>
    </source>
</evidence>
<dbReference type="PANTHER" id="PTHR42944">
    <property type="entry name" value="ADENINE DNA GLYCOSYLASE"/>
    <property type="match status" value="1"/>
</dbReference>
<dbReference type="GeneID" id="84573678"/>
<sequence length="304" mass="33580">MTTPVTVTPEKSAELRTVLHRRLPAWFAANARDIAWRTPETSAWGVLLSEVMSQQTQVARVEPIWLGWINRWPTPTDFAAARIDDVLRAWGRLGYPRRALRLHECAQQIVAHHNGVVPEDVTDLLALPGIGDYTARAVAAFAYGQRVPVVDTNVRRVLARFYHGEYEPRSPSKRELAVMESLLPDADGDVDAAKFSTAIMELGALICTTTPKCGDCPLRSSCLWVAGGSIVTPRRPSRRVQKFAGTDRQVRGLIMAELRAADGIVPLERIEAVWADGTQRNRALTSLLDDGLAREVAGGFRLPN</sequence>
<keyword evidence="7" id="KW-0227">DNA damage</keyword>
<dbReference type="InterPro" id="IPR004036">
    <property type="entry name" value="Endonuclease-III-like_CS2"/>
</dbReference>
<comment type="catalytic activity">
    <reaction evidence="1">
        <text>Hydrolyzes free adenine bases from 7,8-dihydro-8-oxoguanine:adenine mismatched double-stranded DNA, leaving an apurinic site.</text>
        <dbReference type="EC" id="3.2.2.31"/>
    </reaction>
</comment>
<accession>A0A6H9XBF9</accession>
<evidence type="ECO:0000256" key="1">
    <source>
        <dbReference type="ARBA" id="ARBA00000843"/>
    </source>
</evidence>
<evidence type="ECO:0000256" key="12">
    <source>
        <dbReference type="ARBA" id="ARBA00023295"/>
    </source>
</evidence>
<comment type="cofactor">
    <cofactor evidence="2">
        <name>[4Fe-4S] cluster</name>
        <dbReference type="ChEBI" id="CHEBI:49883"/>
    </cofactor>
</comment>
<dbReference type="InterPro" id="IPR000445">
    <property type="entry name" value="HhH_motif"/>
</dbReference>
<evidence type="ECO:0000256" key="10">
    <source>
        <dbReference type="ARBA" id="ARBA00023014"/>
    </source>
</evidence>
<dbReference type="GO" id="GO:0034039">
    <property type="term" value="F:8-oxo-7,8-dihydroguanine DNA N-glycosylase activity"/>
    <property type="evidence" value="ECO:0007669"/>
    <property type="project" value="TreeGrafter"/>
</dbReference>
<dbReference type="GO" id="GO:0006284">
    <property type="term" value="P:base-excision repair"/>
    <property type="evidence" value="ECO:0007669"/>
    <property type="project" value="InterPro"/>
</dbReference>
<gene>
    <name evidence="14" type="primary">mutY</name>
    <name evidence="14" type="ORF">NCTC10254_01459</name>
</gene>
<dbReference type="GO" id="GO:0006298">
    <property type="term" value="P:mismatch repair"/>
    <property type="evidence" value="ECO:0007669"/>
    <property type="project" value="TreeGrafter"/>
</dbReference>
<evidence type="ECO:0000256" key="11">
    <source>
        <dbReference type="ARBA" id="ARBA00023204"/>
    </source>
</evidence>